<feature type="compositionally biased region" description="Low complexity" evidence="1">
    <location>
        <begin position="81"/>
        <end position="91"/>
    </location>
</feature>
<evidence type="ECO:0000256" key="1">
    <source>
        <dbReference type="SAM" id="MobiDB-lite"/>
    </source>
</evidence>
<reference evidence="3 4" key="1">
    <citation type="journal article" date="2012" name="Proc. Natl. Acad. Sci. U.S.A.">
        <title>Comparative genomics of Ceriporiopsis subvermispora and Phanerochaete chrysosporium provide insight into selective ligninolysis.</title>
        <authorList>
            <person name="Fernandez-Fueyo E."/>
            <person name="Ruiz-Duenas F.J."/>
            <person name="Ferreira P."/>
            <person name="Floudas D."/>
            <person name="Hibbett D.S."/>
            <person name="Canessa P."/>
            <person name="Larrondo L.F."/>
            <person name="James T.Y."/>
            <person name="Seelenfreund D."/>
            <person name="Lobos S."/>
            <person name="Polanco R."/>
            <person name="Tello M."/>
            <person name="Honda Y."/>
            <person name="Watanabe T."/>
            <person name="Watanabe T."/>
            <person name="Ryu J.S."/>
            <person name="Kubicek C.P."/>
            <person name="Schmoll M."/>
            <person name="Gaskell J."/>
            <person name="Hammel K.E."/>
            <person name="St John F.J."/>
            <person name="Vanden Wymelenberg A."/>
            <person name="Sabat G."/>
            <person name="Splinter BonDurant S."/>
            <person name="Syed K."/>
            <person name="Yadav J.S."/>
            <person name="Doddapaneni H."/>
            <person name="Subramanian V."/>
            <person name="Lavin J.L."/>
            <person name="Oguiza J.A."/>
            <person name="Perez G."/>
            <person name="Pisabarro A.G."/>
            <person name="Ramirez L."/>
            <person name="Santoyo F."/>
            <person name="Master E."/>
            <person name="Coutinho P.M."/>
            <person name="Henrissat B."/>
            <person name="Lombard V."/>
            <person name="Magnuson J.K."/>
            <person name="Kuees U."/>
            <person name="Hori C."/>
            <person name="Igarashi K."/>
            <person name="Samejima M."/>
            <person name="Held B.W."/>
            <person name="Barry K.W."/>
            <person name="LaButti K.M."/>
            <person name="Lapidus A."/>
            <person name="Lindquist E.A."/>
            <person name="Lucas S.M."/>
            <person name="Riley R."/>
            <person name="Salamov A.A."/>
            <person name="Hoffmeister D."/>
            <person name="Schwenk D."/>
            <person name="Hadar Y."/>
            <person name="Yarden O."/>
            <person name="de Vries R.P."/>
            <person name="Wiebenga A."/>
            <person name="Stenlid J."/>
            <person name="Eastwood D."/>
            <person name="Grigoriev I.V."/>
            <person name="Berka R.M."/>
            <person name="Blanchette R.A."/>
            <person name="Kersten P."/>
            <person name="Martinez A.T."/>
            <person name="Vicuna R."/>
            <person name="Cullen D."/>
        </authorList>
    </citation>
    <scope>NUCLEOTIDE SEQUENCE [LARGE SCALE GENOMIC DNA]</scope>
    <source>
        <strain evidence="3 4">B</strain>
    </source>
</reference>
<gene>
    <name evidence="3" type="ORF">CERSUDRAFT_116737</name>
</gene>
<dbReference type="Proteomes" id="UP000016930">
    <property type="component" value="Unassembled WGS sequence"/>
</dbReference>
<dbReference type="AlphaFoldDB" id="M2PF76"/>
<keyword evidence="2" id="KW-0732">Signal</keyword>
<keyword evidence="4" id="KW-1185">Reference proteome</keyword>
<feature type="signal peptide" evidence="2">
    <location>
        <begin position="1"/>
        <end position="21"/>
    </location>
</feature>
<feature type="region of interest" description="Disordered" evidence="1">
    <location>
        <begin position="80"/>
        <end position="114"/>
    </location>
</feature>
<proteinExistence type="predicted"/>
<accession>M2PF76</accession>
<protein>
    <submittedName>
        <fullName evidence="3">Uncharacterized protein</fullName>
    </submittedName>
</protein>
<evidence type="ECO:0000256" key="2">
    <source>
        <dbReference type="SAM" id="SignalP"/>
    </source>
</evidence>
<evidence type="ECO:0000313" key="3">
    <source>
        <dbReference type="EMBL" id="EMD34564.1"/>
    </source>
</evidence>
<dbReference type="EMBL" id="KB445802">
    <property type="protein sequence ID" value="EMD34564.1"/>
    <property type="molecule type" value="Genomic_DNA"/>
</dbReference>
<feature type="chain" id="PRO_5004022628" evidence="2">
    <location>
        <begin position="22"/>
        <end position="127"/>
    </location>
</feature>
<name>M2PF76_CERS8</name>
<dbReference type="HOGENOM" id="CLU_1970266_0_0_1"/>
<evidence type="ECO:0000313" key="4">
    <source>
        <dbReference type="Proteomes" id="UP000016930"/>
    </source>
</evidence>
<sequence length="127" mass="13817">MSNTTPYTFTTLLFLFAVVFAVFSGEGAIAAPLHAVSNVRREESLDARNGFFRHEAIPMSDAKWSNVGNGHIPRVELGVDSQTSSETESSQVGIDWPQGPHISLPSEASPADDDSFRTIHVEGWTNV</sequence>
<organism evidence="3 4">
    <name type="scientific">Ceriporiopsis subvermispora (strain B)</name>
    <name type="common">White-rot fungus</name>
    <name type="synonym">Gelatoporia subvermispora</name>
    <dbReference type="NCBI Taxonomy" id="914234"/>
    <lineage>
        <taxon>Eukaryota</taxon>
        <taxon>Fungi</taxon>
        <taxon>Dikarya</taxon>
        <taxon>Basidiomycota</taxon>
        <taxon>Agaricomycotina</taxon>
        <taxon>Agaricomycetes</taxon>
        <taxon>Polyporales</taxon>
        <taxon>Gelatoporiaceae</taxon>
        <taxon>Gelatoporia</taxon>
    </lineage>
</organism>